<dbReference type="RefSeq" id="WP_380581262.1">
    <property type="nucleotide sequence ID" value="NZ_JBHSQJ010000025.1"/>
</dbReference>
<keyword evidence="4" id="KW-1185">Reference proteome</keyword>
<feature type="domain" description="Asparagine synthetase" evidence="2">
    <location>
        <begin position="67"/>
        <end position="407"/>
    </location>
</feature>
<feature type="non-terminal residue" evidence="3">
    <location>
        <position position="1"/>
    </location>
</feature>
<proteinExistence type="predicted"/>
<organism evidence="3 4">
    <name type="scientific">Streptacidiphilus monticola</name>
    <dbReference type="NCBI Taxonomy" id="2161674"/>
    <lineage>
        <taxon>Bacteria</taxon>
        <taxon>Bacillati</taxon>
        <taxon>Actinomycetota</taxon>
        <taxon>Actinomycetes</taxon>
        <taxon>Kitasatosporales</taxon>
        <taxon>Streptomycetaceae</taxon>
        <taxon>Streptacidiphilus</taxon>
    </lineage>
</organism>
<dbReference type="InterPro" id="IPR001962">
    <property type="entry name" value="Asn_synthase"/>
</dbReference>
<comment type="caution">
    <text evidence="3">The sequence shown here is derived from an EMBL/GenBank/DDBJ whole genome shotgun (WGS) entry which is preliminary data.</text>
</comment>
<evidence type="ECO:0000259" key="2">
    <source>
        <dbReference type="Pfam" id="PF00733"/>
    </source>
</evidence>
<name>A0ABW1FX97_9ACTN</name>
<reference evidence="4" key="1">
    <citation type="journal article" date="2019" name="Int. J. Syst. Evol. Microbiol.">
        <title>The Global Catalogue of Microorganisms (GCM) 10K type strain sequencing project: providing services to taxonomists for standard genome sequencing and annotation.</title>
        <authorList>
            <consortium name="The Broad Institute Genomics Platform"/>
            <consortium name="The Broad Institute Genome Sequencing Center for Infectious Disease"/>
            <person name="Wu L."/>
            <person name="Ma J."/>
        </authorList>
    </citation>
    <scope>NUCLEOTIDE SEQUENCE [LARGE SCALE GENOMIC DNA]</scope>
    <source>
        <strain evidence="4">JCM 4816</strain>
    </source>
</reference>
<protein>
    <submittedName>
        <fullName evidence="3">Asparagine synthase-related protein</fullName>
    </submittedName>
</protein>
<feature type="region of interest" description="Disordered" evidence="1">
    <location>
        <begin position="326"/>
        <end position="347"/>
    </location>
</feature>
<sequence>ERWGDPRSSRSLRLGPPPGATAPLRRSGAVRGSWARDQASRARASLGLLAVTWTDGASALDRPLPPEREAELVRARELAEAHPRLDHLLVPGGPEALPYAELVGDPLSGPLTDEPAPALVTSLRDRARLAEAGADHLTGHGARHVLDGHPARMADLLTARQRGSLVRPVTALVRTSGAPVSLLRAARQLARGSYAEGLEDAATRLVAGPVPATTDALVHCAPGPAASWLTQEACAAVAVRLRLAARRPAPGERPGARRARLALERKAAELRVLAQVVESADTAHGQRLHAPFLDNQVIRACRQVPDAARTQPGARREILRAVLAGAGVPEGPADATPSPPPGPGPSATVGLTAAARGVESLFTAPVLGELGLLDVERFRAALAGHATMSPAGQEAVAQVVATELWLRRLRSRRGTSWQGLPPAPRPEVAAAP</sequence>
<accession>A0ABW1FX97</accession>
<dbReference type="Pfam" id="PF00733">
    <property type="entry name" value="Asn_synthase"/>
    <property type="match status" value="1"/>
</dbReference>
<dbReference type="EMBL" id="JBHSQJ010000025">
    <property type="protein sequence ID" value="MFC5907140.1"/>
    <property type="molecule type" value="Genomic_DNA"/>
</dbReference>
<evidence type="ECO:0000313" key="3">
    <source>
        <dbReference type="EMBL" id="MFC5907140.1"/>
    </source>
</evidence>
<feature type="region of interest" description="Disordered" evidence="1">
    <location>
        <begin position="1"/>
        <end position="36"/>
    </location>
</feature>
<dbReference type="Proteomes" id="UP001596174">
    <property type="component" value="Unassembled WGS sequence"/>
</dbReference>
<evidence type="ECO:0000256" key="1">
    <source>
        <dbReference type="SAM" id="MobiDB-lite"/>
    </source>
</evidence>
<dbReference type="SUPFAM" id="SSF52402">
    <property type="entry name" value="Adenine nucleotide alpha hydrolases-like"/>
    <property type="match status" value="1"/>
</dbReference>
<evidence type="ECO:0000313" key="4">
    <source>
        <dbReference type="Proteomes" id="UP001596174"/>
    </source>
</evidence>
<gene>
    <name evidence="3" type="ORF">ACFP3V_07900</name>
</gene>